<name>A0AAW2XDV2_9LAMI</name>
<dbReference type="Gene3D" id="2.60.40.10">
    <property type="entry name" value="Immunoglobulins"/>
    <property type="match status" value="1"/>
</dbReference>
<dbReference type="InterPro" id="IPR013783">
    <property type="entry name" value="Ig-like_fold"/>
</dbReference>
<proteinExistence type="predicted"/>
<dbReference type="SMART" id="SM01217">
    <property type="entry name" value="Fn3_like"/>
    <property type="match status" value="1"/>
</dbReference>
<accession>A0AAW2XDV2</accession>
<evidence type="ECO:0000259" key="1">
    <source>
        <dbReference type="SMART" id="SM01217"/>
    </source>
</evidence>
<dbReference type="PANTHER" id="PTHR42721:SF1">
    <property type="entry name" value="BETA-D-XYLOSIDASE 6-RELATED"/>
    <property type="match status" value="1"/>
</dbReference>
<dbReference type="AlphaFoldDB" id="A0AAW2XDV2"/>
<comment type="caution">
    <text evidence="2">The sequence shown here is derived from an EMBL/GenBank/DDBJ whole genome shotgun (WGS) entry which is preliminary data.</text>
</comment>
<sequence length="118" mass="13282">MLHQRGNNLEYLYVDEVPDCSSLRFQVQISITNNGDIDGSEVVLLFSKAFKNFKGSPERQLIGFERIHILPHGTAETSFQVDPCEHLSFADEQGNRILPTGDHIIMSENVEHVVSIEA</sequence>
<dbReference type="GO" id="GO:0031222">
    <property type="term" value="P:arabinan catabolic process"/>
    <property type="evidence" value="ECO:0007669"/>
    <property type="project" value="TreeGrafter"/>
</dbReference>
<dbReference type="GO" id="GO:0009044">
    <property type="term" value="F:xylan 1,4-beta-xylosidase activity"/>
    <property type="evidence" value="ECO:0007669"/>
    <property type="project" value="InterPro"/>
</dbReference>
<dbReference type="EMBL" id="JACGWN010000005">
    <property type="protein sequence ID" value="KAL0450090.1"/>
    <property type="molecule type" value="Genomic_DNA"/>
</dbReference>
<dbReference type="GO" id="GO:0045493">
    <property type="term" value="P:xylan catabolic process"/>
    <property type="evidence" value="ECO:0007669"/>
    <property type="project" value="InterPro"/>
</dbReference>
<dbReference type="PANTHER" id="PTHR42721">
    <property type="entry name" value="SUGAR HYDROLASE-RELATED"/>
    <property type="match status" value="1"/>
</dbReference>
<reference evidence="2" key="2">
    <citation type="journal article" date="2024" name="Plant">
        <title>Genomic evolution and insights into agronomic trait innovations of Sesamum species.</title>
        <authorList>
            <person name="Miao H."/>
            <person name="Wang L."/>
            <person name="Qu L."/>
            <person name="Liu H."/>
            <person name="Sun Y."/>
            <person name="Le M."/>
            <person name="Wang Q."/>
            <person name="Wei S."/>
            <person name="Zheng Y."/>
            <person name="Lin W."/>
            <person name="Duan Y."/>
            <person name="Cao H."/>
            <person name="Xiong S."/>
            <person name="Wang X."/>
            <person name="Wei L."/>
            <person name="Li C."/>
            <person name="Ma Q."/>
            <person name="Ju M."/>
            <person name="Zhao R."/>
            <person name="Li G."/>
            <person name="Mu C."/>
            <person name="Tian Q."/>
            <person name="Mei H."/>
            <person name="Zhang T."/>
            <person name="Gao T."/>
            <person name="Zhang H."/>
        </authorList>
    </citation>
    <scope>NUCLEOTIDE SEQUENCE</scope>
    <source>
        <strain evidence="2">KEN1</strain>
    </source>
</reference>
<gene>
    <name evidence="2" type="ORF">Slati_1565400</name>
</gene>
<reference evidence="2" key="1">
    <citation type="submission" date="2020-06" db="EMBL/GenBank/DDBJ databases">
        <authorList>
            <person name="Li T."/>
            <person name="Hu X."/>
            <person name="Zhang T."/>
            <person name="Song X."/>
            <person name="Zhang H."/>
            <person name="Dai N."/>
            <person name="Sheng W."/>
            <person name="Hou X."/>
            <person name="Wei L."/>
        </authorList>
    </citation>
    <scope>NUCLEOTIDE SEQUENCE</scope>
    <source>
        <strain evidence="2">KEN1</strain>
        <tissue evidence="2">Leaf</tissue>
    </source>
</reference>
<protein>
    <submittedName>
        <fullName evidence="2">Beta-D-xylosidase 6</fullName>
    </submittedName>
</protein>
<dbReference type="InterPro" id="IPR026891">
    <property type="entry name" value="Fn3-like"/>
</dbReference>
<dbReference type="Pfam" id="PF14310">
    <property type="entry name" value="Fn3-like"/>
    <property type="match status" value="1"/>
</dbReference>
<dbReference type="GO" id="GO:0046556">
    <property type="term" value="F:alpha-L-arabinofuranosidase activity"/>
    <property type="evidence" value="ECO:0007669"/>
    <property type="project" value="TreeGrafter"/>
</dbReference>
<organism evidence="2">
    <name type="scientific">Sesamum latifolium</name>
    <dbReference type="NCBI Taxonomy" id="2727402"/>
    <lineage>
        <taxon>Eukaryota</taxon>
        <taxon>Viridiplantae</taxon>
        <taxon>Streptophyta</taxon>
        <taxon>Embryophyta</taxon>
        <taxon>Tracheophyta</taxon>
        <taxon>Spermatophyta</taxon>
        <taxon>Magnoliopsida</taxon>
        <taxon>eudicotyledons</taxon>
        <taxon>Gunneridae</taxon>
        <taxon>Pentapetalae</taxon>
        <taxon>asterids</taxon>
        <taxon>lamiids</taxon>
        <taxon>Lamiales</taxon>
        <taxon>Pedaliaceae</taxon>
        <taxon>Sesamum</taxon>
    </lineage>
</organism>
<feature type="domain" description="Fibronectin type III-like" evidence="1">
    <location>
        <begin position="41"/>
        <end position="111"/>
    </location>
</feature>
<dbReference type="InterPro" id="IPR044993">
    <property type="entry name" value="BXL"/>
</dbReference>
<evidence type="ECO:0000313" key="2">
    <source>
        <dbReference type="EMBL" id="KAL0450090.1"/>
    </source>
</evidence>